<evidence type="ECO:0000313" key="2">
    <source>
        <dbReference type="EMBL" id="KAG7404561.1"/>
    </source>
</evidence>
<sequence>MRAITGRGLNEHQFRALRELWVDGIWQSEGPADMDRTDNQDGRQSMKSDESDDDEEDEGEDESECEESDEQDKSEYDSQSSVAIEAGGLSDPESTPASSLVNQEQLFQASAADILLHPEMLNQ</sequence>
<feature type="compositionally biased region" description="Basic and acidic residues" evidence="1">
    <location>
        <begin position="33"/>
        <end position="49"/>
    </location>
</feature>
<protein>
    <submittedName>
        <fullName evidence="2">Uncharacterized protein</fullName>
    </submittedName>
</protein>
<accession>A0A8J5NHU5</accession>
<dbReference type="EMBL" id="JAELUR010000035">
    <property type="protein sequence ID" value="KAG7404561.1"/>
    <property type="molecule type" value="Genomic_DNA"/>
</dbReference>
<dbReference type="Proteomes" id="UP000693942">
    <property type="component" value="Unassembled WGS sequence"/>
</dbReference>
<gene>
    <name evidence="2" type="ORF">Forpi1262_v018530</name>
</gene>
<dbReference type="AlphaFoldDB" id="A0A8J5NHU5"/>
<feature type="compositionally biased region" description="Acidic residues" evidence="1">
    <location>
        <begin position="50"/>
        <end position="70"/>
    </location>
</feature>
<name>A0A8J5NHU5_FUSOX</name>
<feature type="compositionally biased region" description="Polar residues" evidence="1">
    <location>
        <begin position="92"/>
        <end position="102"/>
    </location>
</feature>
<evidence type="ECO:0000256" key="1">
    <source>
        <dbReference type="SAM" id="MobiDB-lite"/>
    </source>
</evidence>
<evidence type="ECO:0000313" key="3">
    <source>
        <dbReference type="Proteomes" id="UP000693942"/>
    </source>
</evidence>
<feature type="region of interest" description="Disordered" evidence="1">
    <location>
        <begin position="28"/>
        <end position="102"/>
    </location>
</feature>
<reference evidence="2" key="1">
    <citation type="submission" date="2021-04" db="EMBL/GenBank/DDBJ databases">
        <title>First draft genome resource for Brassicaceae pathogens Fusarium oxysporum f. sp. raphani and Fusarium oxysporum f. sp. rapae.</title>
        <authorList>
            <person name="Asai S."/>
        </authorList>
    </citation>
    <scope>NUCLEOTIDE SEQUENCE</scope>
    <source>
        <strain evidence="2">Tf1262</strain>
    </source>
</reference>
<organism evidence="2 3">
    <name type="scientific">Fusarium oxysporum f. sp. raphani</name>
    <dbReference type="NCBI Taxonomy" id="96318"/>
    <lineage>
        <taxon>Eukaryota</taxon>
        <taxon>Fungi</taxon>
        <taxon>Dikarya</taxon>
        <taxon>Ascomycota</taxon>
        <taxon>Pezizomycotina</taxon>
        <taxon>Sordariomycetes</taxon>
        <taxon>Hypocreomycetidae</taxon>
        <taxon>Hypocreales</taxon>
        <taxon>Nectriaceae</taxon>
        <taxon>Fusarium</taxon>
        <taxon>Fusarium oxysporum species complex</taxon>
    </lineage>
</organism>
<proteinExistence type="predicted"/>
<comment type="caution">
    <text evidence="2">The sequence shown here is derived from an EMBL/GenBank/DDBJ whole genome shotgun (WGS) entry which is preliminary data.</text>
</comment>